<dbReference type="InterPro" id="IPR001806">
    <property type="entry name" value="Small_GTPase"/>
</dbReference>
<dbReference type="Proteomes" id="UP000887565">
    <property type="component" value="Unplaced"/>
</dbReference>
<dbReference type="SUPFAM" id="SSF52540">
    <property type="entry name" value="P-loop containing nucleoside triphosphate hydrolases"/>
    <property type="match status" value="1"/>
</dbReference>
<reference evidence="2" key="1">
    <citation type="submission" date="2022-11" db="UniProtKB">
        <authorList>
            <consortium name="WormBaseParasite"/>
        </authorList>
    </citation>
    <scope>IDENTIFICATION</scope>
</reference>
<dbReference type="PANTHER" id="PTHR33206:SF1">
    <property type="entry name" value="DNA-DIRECTED DNA POLYMERASE"/>
    <property type="match status" value="1"/>
</dbReference>
<keyword evidence="1" id="KW-1185">Reference proteome</keyword>
<dbReference type="Pfam" id="PF00071">
    <property type="entry name" value="Ras"/>
    <property type="match status" value="1"/>
</dbReference>
<protein>
    <submittedName>
        <fullName evidence="2">Uncharacterized protein</fullName>
    </submittedName>
</protein>
<dbReference type="InterPro" id="IPR027417">
    <property type="entry name" value="P-loop_NTPase"/>
</dbReference>
<dbReference type="WBParaSite" id="nRc.2.0.1.t18659-RA">
    <property type="protein sequence ID" value="nRc.2.0.1.t18659-RA"/>
    <property type="gene ID" value="nRc.2.0.1.g18659"/>
</dbReference>
<proteinExistence type="predicted"/>
<dbReference type="AlphaFoldDB" id="A0A915IX41"/>
<evidence type="ECO:0000313" key="2">
    <source>
        <dbReference type="WBParaSite" id="nRc.2.0.1.t18659-RA"/>
    </source>
</evidence>
<dbReference type="PANTHER" id="PTHR33206">
    <property type="entry name" value="PROTEIN CBG10425"/>
    <property type="match status" value="1"/>
</dbReference>
<evidence type="ECO:0000313" key="1">
    <source>
        <dbReference type="Proteomes" id="UP000887565"/>
    </source>
</evidence>
<name>A0A915IX41_ROMCU</name>
<dbReference type="Gene3D" id="3.40.50.300">
    <property type="entry name" value="P-loop containing nucleotide triphosphate hydrolases"/>
    <property type="match status" value="1"/>
</dbReference>
<organism evidence="1 2">
    <name type="scientific">Romanomermis culicivorax</name>
    <name type="common">Nematode worm</name>
    <dbReference type="NCBI Taxonomy" id="13658"/>
    <lineage>
        <taxon>Eukaryota</taxon>
        <taxon>Metazoa</taxon>
        <taxon>Ecdysozoa</taxon>
        <taxon>Nematoda</taxon>
        <taxon>Enoplea</taxon>
        <taxon>Dorylaimia</taxon>
        <taxon>Mermithida</taxon>
        <taxon>Mermithoidea</taxon>
        <taxon>Mermithidae</taxon>
        <taxon>Romanomermis</taxon>
    </lineage>
</organism>
<accession>A0A915IX41</accession>
<dbReference type="GO" id="GO:0005525">
    <property type="term" value="F:GTP binding"/>
    <property type="evidence" value="ECO:0007669"/>
    <property type="project" value="InterPro"/>
</dbReference>
<dbReference type="GO" id="GO:0003924">
    <property type="term" value="F:GTPase activity"/>
    <property type="evidence" value="ECO:0007669"/>
    <property type="project" value="InterPro"/>
</dbReference>
<sequence>MEGDSNPELSMIADTFKLLGNTGYGKTLTNKENHAEVFYTDYEKAAELSISPYMKRINIQLGENPYVRVLYDILQKYFDPSDYQCMQTDTDSIYLALSAPDLLSIVKPDISDKFLTEEKRCVEFSTAEKLASELNVSLFEVSAKTGINVDEAFTELSRDMRERLMLWRIDQGVAGGRDLDDDDDFESEFSSGFHVDGVVGKKSLITEQWSCCGSSKNGTFV</sequence>